<gene>
    <name evidence="1" type="ORF">F9278_01780</name>
</gene>
<evidence type="ECO:0000313" key="2">
    <source>
        <dbReference type="Proteomes" id="UP000327294"/>
    </source>
</evidence>
<dbReference type="Proteomes" id="UP000327294">
    <property type="component" value="Chromosome"/>
</dbReference>
<reference evidence="1 2" key="1">
    <citation type="submission" date="2019-10" db="EMBL/GenBank/DDBJ databases">
        <title>Streptomyces sp. strain GY16 isolated from leaves of Broussonetia papyrifera.</title>
        <authorList>
            <person name="Mo P."/>
        </authorList>
    </citation>
    <scope>NUCLEOTIDE SEQUENCE [LARGE SCALE GENOMIC DNA]</scope>
    <source>
        <strain evidence="1 2">GY16</strain>
    </source>
</reference>
<dbReference type="AlphaFoldDB" id="A0A5P8JXK2"/>
<name>A0A5P8JXK2_9ACTN</name>
<proteinExistence type="predicted"/>
<evidence type="ECO:0000313" key="1">
    <source>
        <dbReference type="EMBL" id="QFQ95129.1"/>
    </source>
</evidence>
<dbReference type="RefSeq" id="WP_152166666.1">
    <property type="nucleotide sequence ID" value="NZ_CP045096.1"/>
</dbReference>
<dbReference type="KEGG" id="sphv:F9278_01780"/>
<keyword evidence="2" id="KW-1185">Reference proteome</keyword>
<protein>
    <submittedName>
        <fullName evidence="1">Uncharacterized protein</fullName>
    </submittedName>
</protein>
<organism evidence="1 2">
    <name type="scientific">Streptomyces phaeolivaceus</name>
    <dbReference type="NCBI Taxonomy" id="2653200"/>
    <lineage>
        <taxon>Bacteria</taxon>
        <taxon>Bacillati</taxon>
        <taxon>Actinomycetota</taxon>
        <taxon>Actinomycetes</taxon>
        <taxon>Kitasatosporales</taxon>
        <taxon>Streptomycetaceae</taxon>
        <taxon>Streptomyces</taxon>
    </lineage>
</organism>
<sequence length="166" mass="17870">MTPPPLPALTRYRTLIVEGHEGGGRDRLVAGLAHLGFEVRRMPSALHHLDPALPCRELLAGPGRLAVDGNLIAELVHGPLRRGRSRVTWPQALDLADAVAERDGAMLHLTTSEATEAATAYARVFRTLAQHVPVVTVDVGEPGGPIRAPASRAPQLWRNTRQLTIG</sequence>
<dbReference type="EMBL" id="CP045096">
    <property type="protein sequence ID" value="QFQ95129.1"/>
    <property type="molecule type" value="Genomic_DNA"/>
</dbReference>
<accession>A0A5P8JXK2</accession>